<keyword evidence="5" id="KW-0949">S-adenosyl-L-methionine</keyword>
<evidence type="ECO:0000313" key="10">
    <source>
        <dbReference type="EMBL" id="GGD60647.1"/>
    </source>
</evidence>
<dbReference type="GO" id="GO:0009007">
    <property type="term" value="F:site-specific DNA-methyltransferase (adenine-specific) activity"/>
    <property type="evidence" value="ECO:0007669"/>
    <property type="project" value="UniProtKB-EC"/>
</dbReference>
<reference evidence="10" key="1">
    <citation type="journal article" date="2014" name="Int. J. Syst. Evol. Microbiol.">
        <title>Complete genome sequence of Corynebacterium casei LMG S-19264T (=DSM 44701T), isolated from a smear-ripened cheese.</title>
        <authorList>
            <consortium name="US DOE Joint Genome Institute (JGI-PGF)"/>
            <person name="Walter F."/>
            <person name="Albersmeier A."/>
            <person name="Kalinowski J."/>
            <person name="Ruckert C."/>
        </authorList>
    </citation>
    <scope>NUCLEOTIDE SEQUENCE</scope>
    <source>
        <strain evidence="10">CGMCC 1.15958</strain>
    </source>
</reference>
<keyword evidence="4" id="KW-0808">Transferase</keyword>
<evidence type="ECO:0000256" key="2">
    <source>
        <dbReference type="ARBA" id="ARBA00011900"/>
    </source>
</evidence>
<dbReference type="Gene3D" id="1.20.1260.30">
    <property type="match status" value="1"/>
</dbReference>
<evidence type="ECO:0000256" key="6">
    <source>
        <dbReference type="ARBA" id="ARBA00022747"/>
    </source>
</evidence>
<evidence type="ECO:0000259" key="8">
    <source>
        <dbReference type="Pfam" id="PF02384"/>
    </source>
</evidence>
<dbReference type="AlphaFoldDB" id="A0A917DR01"/>
<evidence type="ECO:0000313" key="11">
    <source>
        <dbReference type="Proteomes" id="UP000609064"/>
    </source>
</evidence>
<dbReference type="Pfam" id="PF12161">
    <property type="entry name" value="HsdM_N"/>
    <property type="match status" value="1"/>
</dbReference>
<dbReference type="InterPro" id="IPR002052">
    <property type="entry name" value="DNA_methylase_N6_adenine_CS"/>
</dbReference>
<keyword evidence="3 10" id="KW-0489">Methyltransferase</keyword>
<keyword evidence="11" id="KW-1185">Reference proteome</keyword>
<accession>A0A917DR01</accession>
<evidence type="ECO:0000256" key="7">
    <source>
        <dbReference type="ARBA" id="ARBA00047942"/>
    </source>
</evidence>
<dbReference type="EC" id="2.1.1.72" evidence="2"/>
<dbReference type="GO" id="GO:0008170">
    <property type="term" value="F:N-methyltransferase activity"/>
    <property type="evidence" value="ECO:0007669"/>
    <property type="project" value="InterPro"/>
</dbReference>
<dbReference type="InterPro" id="IPR038333">
    <property type="entry name" value="T1MK-like_N_sf"/>
</dbReference>
<comment type="similarity">
    <text evidence="1">Belongs to the N(4)/N(6)-methyltransferase family.</text>
</comment>
<organism evidence="10 11">
    <name type="scientific">Emticicia aquatilis</name>
    <dbReference type="NCBI Taxonomy" id="1537369"/>
    <lineage>
        <taxon>Bacteria</taxon>
        <taxon>Pseudomonadati</taxon>
        <taxon>Bacteroidota</taxon>
        <taxon>Cytophagia</taxon>
        <taxon>Cytophagales</taxon>
        <taxon>Leadbetterellaceae</taxon>
        <taxon>Emticicia</taxon>
    </lineage>
</organism>
<keyword evidence="6" id="KW-0680">Restriction system</keyword>
<dbReference type="Gene3D" id="3.40.50.150">
    <property type="entry name" value="Vaccinia Virus protein VP39"/>
    <property type="match status" value="1"/>
</dbReference>
<gene>
    <name evidence="10" type="ORF">GCM10011514_25730</name>
</gene>
<dbReference type="PROSITE" id="PS00092">
    <property type="entry name" value="N6_MTASE"/>
    <property type="match status" value="1"/>
</dbReference>
<comment type="caution">
    <text evidence="10">The sequence shown here is derived from an EMBL/GenBank/DDBJ whole genome shotgun (WGS) entry which is preliminary data.</text>
</comment>
<proteinExistence type="inferred from homology"/>
<dbReference type="GO" id="GO:0032259">
    <property type="term" value="P:methylation"/>
    <property type="evidence" value="ECO:0007669"/>
    <property type="project" value="UniProtKB-KW"/>
</dbReference>
<dbReference type="RefSeq" id="WP_188766509.1">
    <property type="nucleotide sequence ID" value="NZ_BMKK01000005.1"/>
</dbReference>
<dbReference type="PANTHER" id="PTHR42933">
    <property type="entry name" value="SLR6095 PROTEIN"/>
    <property type="match status" value="1"/>
</dbReference>
<dbReference type="PRINTS" id="PR00507">
    <property type="entry name" value="N12N6MTFRASE"/>
</dbReference>
<dbReference type="PANTHER" id="PTHR42933:SF4">
    <property type="entry name" value="TYPE I RESTRICTION ENZYME ECOKI METHYLASE SUBUNIT"/>
    <property type="match status" value="1"/>
</dbReference>
<dbReference type="Proteomes" id="UP000609064">
    <property type="component" value="Unassembled WGS sequence"/>
</dbReference>
<dbReference type="InterPro" id="IPR051537">
    <property type="entry name" value="DNA_Adenine_Mtase"/>
</dbReference>
<comment type="catalytic activity">
    <reaction evidence="7">
        <text>a 2'-deoxyadenosine in DNA + S-adenosyl-L-methionine = an N(6)-methyl-2'-deoxyadenosine in DNA + S-adenosyl-L-homocysteine + H(+)</text>
        <dbReference type="Rhea" id="RHEA:15197"/>
        <dbReference type="Rhea" id="RHEA-COMP:12418"/>
        <dbReference type="Rhea" id="RHEA-COMP:12419"/>
        <dbReference type="ChEBI" id="CHEBI:15378"/>
        <dbReference type="ChEBI" id="CHEBI:57856"/>
        <dbReference type="ChEBI" id="CHEBI:59789"/>
        <dbReference type="ChEBI" id="CHEBI:90615"/>
        <dbReference type="ChEBI" id="CHEBI:90616"/>
        <dbReference type="EC" id="2.1.1.72"/>
    </reaction>
</comment>
<feature type="domain" description="N6 adenine-specific DNA methyltransferase N-terminal" evidence="9">
    <location>
        <begin position="7"/>
        <end position="112"/>
    </location>
</feature>
<reference evidence="10" key="2">
    <citation type="submission" date="2020-09" db="EMBL/GenBank/DDBJ databases">
        <authorList>
            <person name="Sun Q."/>
            <person name="Zhou Y."/>
        </authorList>
    </citation>
    <scope>NUCLEOTIDE SEQUENCE</scope>
    <source>
        <strain evidence="10">CGMCC 1.15958</strain>
    </source>
</reference>
<feature type="domain" description="DNA methylase adenine-specific" evidence="8">
    <location>
        <begin position="123"/>
        <end position="421"/>
    </location>
</feature>
<dbReference type="InterPro" id="IPR029063">
    <property type="entry name" value="SAM-dependent_MTases_sf"/>
</dbReference>
<evidence type="ECO:0000256" key="5">
    <source>
        <dbReference type="ARBA" id="ARBA00022691"/>
    </source>
</evidence>
<dbReference type="GO" id="GO:0009307">
    <property type="term" value="P:DNA restriction-modification system"/>
    <property type="evidence" value="ECO:0007669"/>
    <property type="project" value="UniProtKB-KW"/>
</dbReference>
<dbReference type="SUPFAM" id="SSF53335">
    <property type="entry name" value="S-adenosyl-L-methionine-dependent methyltransferases"/>
    <property type="match status" value="1"/>
</dbReference>
<dbReference type="InterPro" id="IPR022749">
    <property type="entry name" value="D12N6_MeTrfase_N"/>
</dbReference>
<dbReference type="GO" id="GO:0003677">
    <property type="term" value="F:DNA binding"/>
    <property type="evidence" value="ECO:0007669"/>
    <property type="project" value="InterPro"/>
</dbReference>
<protein>
    <recommendedName>
        <fullName evidence="2">site-specific DNA-methyltransferase (adenine-specific)</fullName>
        <ecNumber evidence="2">2.1.1.72</ecNumber>
    </recommendedName>
</protein>
<evidence type="ECO:0000256" key="1">
    <source>
        <dbReference type="ARBA" id="ARBA00006594"/>
    </source>
</evidence>
<evidence type="ECO:0000256" key="4">
    <source>
        <dbReference type="ARBA" id="ARBA00022679"/>
    </source>
</evidence>
<sequence>MIKNTLVAKIWSFCDTLRDDGVSYGDYLEQITYLLFLKMADEYSKPPFNRNFNIPQNCDWQYFLNHPLDGLTLDYVNALNALSKSGKMLSKIFTGAQNKIHDPYKLKKLIELLDEDNWVSESVDIKGDIYENLLQKSAESSGAGQYFTPRSIIKAIVECIDPKPLETISDPTCGTGGFFLGAIEYLNKNYQEELSIKQNKEFLQFKTFHGWDIVPSTARLCLMNLFLHGIGDLKESPEIDVIDSLIEPPKEKVKIVLANPPFGKSSTYTITNDEKLAKQEAYIYRDDFWTTTSNKQLCFVQHIINMLDSDGRAAIVLPDNVLFEGGAGEIIRKKLLEETNLHTILRLPTGIFYANGVKCNVLFLEKQKTIKRALTDAIWFYDYRTNVHHTLKKHSLQFKHLEPFVKCYHSKDREQTAETWSEKNINGRFRKYSYSELIARDKTNFDITWLKDNSLVDLDSLPEPEILAQEIVDSLESVLNSFREVVRSLSKNDNLLND</sequence>
<dbReference type="EMBL" id="BMKK01000005">
    <property type="protein sequence ID" value="GGD60647.1"/>
    <property type="molecule type" value="Genomic_DNA"/>
</dbReference>
<dbReference type="InterPro" id="IPR003356">
    <property type="entry name" value="DNA_methylase_A-5"/>
</dbReference>
<evidence type="ECO:0000259" key="9">
    <source>
        <dbReference type="Pfam" id="PF12161"/>
    </source>
</evidence>
<evidence type="ECO:0000256" key="3">
    <source>
        <dbReference type="ARBA" id="ARBA00022603"/>
    </source>
</evidence>
<dbReference type="Pfam" id="PF02384">
    <property type="entry name" value="N6_Mtase"/>
    <property type="match status" value="1"/>
</dbReference>
<name>A0A917DR01_9BACT</name>